<feature type="compositionally biased region" description="Gly residues" evidence="1">
    <location>
        <begin position="32"/>
        <end position="50"/>
    </location>
</feature>
<evidence type="ECO:0000313" key="2">
    <source>
        <dbReference type="EMBL" id="CAK9144312.1"/>
    </source>
</evidence>
<comment type="caution">
    <text evidence="2">The sequence shown here is derived from an EMBL/GenBank/DDBJ whole genome shotgun (WGS) entry which is preliminary data.</text>
</comment>
<accession>A0ABC8RQL4</accession>
<dbReference type="AlphaFoldDB" id="A0ABC8RQL4"/>
<feature type="region of interest" description="Disordered" evidence="1">
    <location>
        <begin position="1"/>
        <end position="58"/>
    </location>
</feature>
<reference evidence="2 3" key="1">
    <citation type="submission" date="2024-02" db="EMBL/GenBank/DDBJ databases">
        <authorList>
            <person name="Vignale AGUSTIN F."/>
            <person name="Sosa J E."/>
            <person name="Modenutti C."/>
        </authorList>
    </citation>
    <scope>NUCLEOTIDE SEQUENCE [LARGE SCALE GENOMIC DNA]</scope>
</reference>
<sequence length="173" mass="18454">MDGVPKMARRLGIRGDDSEPLGDTMEDRGVKGGRGMQEGGTKGGIQGSAEGGTNHAMLGDTNNIGSDYGTDVGVLGKAGHWLRGRGDSRGKESDVRGDDNDPELLGDAMENGAKPNVLERVVPMAHMRAMALIARDGGTLEAARMETSTEEDWVVPWAALATSRRRRGWSRHV</sequence>
<name>A0ABC8RQL4_9AQUA</name>
<dbReference type="EMBL" id="CAUOFW020001391">
    <property type="protein sequence ID" value="CAK9144312.1"/>
    <property type="molecule type" value="Genomic_DNA"/>
</dbReference>
<feature type="region of interest" description="Disordered" evidence="1">
    <location>
        <begin position="80"/>
        <end position="109"/>
    </location>
</feature>
<proteinExistence type="predicted"/>
<gene>
    <name evidence="2" type="ORF">ILEXP_LOCUS12065</name>
</gene>
<evidence type="ECO:0000256" key="1">
    <source>
        <dbReference type="SAM" id="MobiDB-lite"/>
    </source>
</evidence>
<organism evidence="2 3">
    <name type="scientific">Ilex paraguariensis</name>
    <name type="common">yerba mate</name>
    <dbReference type="NCBI Taxonomy" id="185542"/>
    <lineage>
        <taxon>Eukaryota</taxon>
        <taxon>Viridiplantae</taxon>
        <taxon>Streptophyta</taxon>
        <taxon>Embryophyta</taxon>
        <taxon>Tracheophyta</taxon>
        <taxon>Spermatophyta</taxon>
        <taxon>Magnoliopsida</taxon>
        <taxon>eudicotyledons</taxon>
        <taxon>Gunneridae</taxon>
        <taxon>Pentapetalae</taxon>
        <taxon>asterids</taxon>
        <taxon>campanulids</taxon>
        <taxon>Aquifoliales</taxon>
        <taxon>Aquifoliaceae</taxon>
        <taxon>Ilex</taxon>
    </lineage>
</organism>
<dbReference type="Proteomes" id="UP001642360">
    <property type="component" value="Unassembled WGS sequence"/>
</dbReference>
<keyword evidence="3" id="KW-1185">Reference proteome</keyword>
<protein>
    <submittedName>
        <fullName evidence="2">Uncharacterized protein</fullName>
    </submittedName>
</protein>
<evidence type="ECO:0000313" key="3">
    <source>
        <dbReference type="Proteomes" id="UP001642360"/>
    </source>
</evidence>
<feature type="compositionally biased region" description="Basic and acidic residues" evidence="1">
    <location>
        <begin position="84"/>
        <end position="99"/>
    </location>
</feature>